<keyword evidence="4 6" id="KW-1133">Transmembrane helix</keyword>
<dbReference type="PROSITE" id="PS50850">
    <property type="entry name" value="MFS"/>
    <property type="match status" value="1"/>
</dbReference>
<keyword evidence="2" id="KW-1003">Cell membrane</keyword>
<dbReference type="Gene3D" id="1.20.1250.20">
    <property type="entry name" value="MFS general substrate transporter like domains"/>
    <property type="match status" value="1"/>
</dbReference>
<feature type="domain" description="Major facilitator superfamily (MFS) profile" evidence="7">
    <location>
        <begin position="9"/>
        <end position="389"/>
    </location>
</feature>
<organism evidence="8 9">
    <name type="scientific">Rhodoferax saidenbachensis</name>
    <dbReference type="NCBI Taxonomy" id="1484693"/>
    <lineage>
        <taxon>Bacteria</taxon>
        <taxon>Pseudomonadati</taxon>
        <taxon>Pseudomonadota</taxon>
        <taxon>Betaproteobacteria</taxon>
        <taxon>Burkholderiales</taxon>
        <taxon>Comamonadaceae</taxon>
        <taxon>Rhodoferax</taxon>
    </lineage>
</organism>
<keyword evidence="9" id="KW-1185">Reference proteome</keyword>
<reference evidence="8 9" key="1">
    <citation type="submission" date="2017-01" db="EMBL/GenBank/DDBJ databases">
        <authorList>
            <person name="Mah S.A."/>
            <person name="Swanson W.J."/>
            <person name="Moy G.W."/>
            <person name="Vacquier V.D."/>
        </authorList>
    </citation>
    <scope>NUCLEOTIDE SEQUENCE [LARGE SCALE GENOMIC DNA]</scope>
    <source>
        <strain evidence="8 9">DSM 22694</strain>
    </source>
</reference>
<keyword evidence="5 6" id="KW-0472">Membrane</keyword>
<sequence length="394" mass="40668">MPLSGPTTTVLKLGTAQTLAWASTYYLPAILAAPIARELGVSVATVFAAFSAGLVITGILGPRAGRAIDTLGGRPVLALSNLLFAVGLALLGLANGPLSLFAAWIVIGIGMSGGLYEAAFATLVRMYGRDSRSVITGITLLAGFASTVGWPLSTALEAWIGWRGTCFAWAGLHLLIALPLNLSLPKLAAVDAPEVDPSNDTRPEQQTVVPMKSAVLLALVFAITWFISTAMAAHLPMLLTTSGVSLGMAVTAGALIGPAQVAGRLLEFGVLRHMHPLLSARIASAMHPIGAVVLAIVGAPSAILFAIFHGAGNGILTIAKGTLPLVLFGPQGYGERQGLLMVPARLAQALAPWLFGLCVEQWGAGALWVSAAMGTVAMFALWMLSQSGTTAYKD</sequence>
<dbReference type="AlphaFoldDB" id="A0A1P8KA91"/>
<accession>A0A1P8KA91</accession>
<feature type="transmembrane region" description="Helical" evidence="6">
    <location>
        <begin position="362"/>
        <end position="384"/>
    </location>
</feature>
<proteinExistence type="predicted"/>
<dbReference type="Pfam" id="PF07690">
    <property type="entry name" value="MFS_1"/>
    <property type="match status" value="1"/>
</dbReference>
<feature type="transmembrane region" description="Helical" evidence="6">
    <location>
        <begin position="214"/>
        <end position="234"/>
    </location>
</feature>
<dbReference type="STRING" id="1484693.RS694_10500"/>
<evidence type="ECO:0000259" key="7">
    <source>
        <dbReference type="PROSITE" id="PS50850"/>
    </source>
</evidence>
<feature type="transmembrane region" description="Helical" evidence="6">
    <location>
        <begin position="159"/>
        <end position="178"/>
    </location>
</feature>
<feature type="transmembrane region" description="Helical" evidence="6">
    <location>
        <begin position="134"/>
        <end position="153"/>
    </location>
</feature>
<evidence type="ECO:0000313" key="8">
    <source>
        <dbReference type="EMBL" id="APW42921.1"/>
    </source>
</evidence>
<dbReference type="RefSeq" id="WP_029705727.1">
    <property type="nucleotide sequence ID" value="NZ_CP019239.1"/>
</dbReference>
<feature type="transmembrane region" description="Helical" evidence="6">
    <location>
        <begin position="246"/>
        <end position="266"/>
    </location>
</feature>
<dbReference type="InterPro" id="IPR020846">
    <property type="entry name" value="MFS_dom"/>
</dbReference>
<dbReference type="InterPro" id="IPR050189">
    <property type="entry name" value="MFS_Efflux_Transporters"/>
</dbReference>
<evidence type="ECO:0000256" key="2">
    <source>
        <dbReference type="ARBA" id="ARBA00022475"/>
    </source>
</evidence>
<dbReference type="InterPro" id="IPR011701">
    <property type="entry name" value="MFS"/>
</dbReference>
<dbReference type="PANTHER" id="PTHR43124:SF3">
    <property type="entry name" value="CHLORAMPHENICOL EFFLUX PUMP RV0191"/>
    <property type="match status" value="1"/>
</dbReference>
<dbReference type="GO" id="GO:0005886">
    <property type="term" value="C:plasma membrane"/>
    <property type="evidence" value="ECO:0007669"/>
    <property type="project" value="UniProtKB-SubCell"/>
</dbReference>
<feature type="transmembrane region" description="Helical" evidence="6">
    <location>
        <begin position="100"/>
        <end position="122"/>
    </location>
</feature>
<dbReference type="InterPro" id="IPR036259">
    <property type="entry name" value="MFS_trans_sf"/>
</dbReference>
<evidence type="ECO:0000256" key="1">
    <source>
        <dbReference type="ARBA" id="ARBA00004651"/>
    </source>
</evidence>
<evidence type="ECO:0000256" key="4">
    <source>
        <dbReference type="ARBA" id="ARBA00022989"/>
    </source>
</evidence>
<name>A0A1P8KA91_9BURK</name>
<evidence type="ECO:0000256" key="6">
    <source>
        <dbReference type="SAM" id="Phobius"/>
    </source>
</evidence>
<dbReference type="PANTHER" id="PTHR43124">
    <property type="entry name" value="PURINE EFFLUX PUMP PBUE"/>
    <property type="match status" value="1"/>
</dbReference>
<dbReference type="EMBL" id="CP019239">
    <property type="protein sequence ID" value="APW42921.1"/>
    <property type="molecule type" value="Genomic_DNA"/>
</dbReference>
<comment type="subcellular location">
    <subcellularLocation>
        <location evidence="1">Cell membrane</location>
        <topology evidence="1">Multi-pass membrane protein</topology>
    </subcellularLocation>
</comment>
<evidence type="ECO:0000256" key="3">
    <source>
        <dbReference type="ARBA" id="ARBA00022692"/>
    </source>
</evidence>
<evidence type="ECO:0000256" key="5">
    <source>
        <dbReference type="ARBA" id="ARBA00023136"/>
    </source>
</evidence>
<keyword evidence="3 6" id="KW-0812">Transmembrane</keyword>
<feature type="transmembrane region" description="Helical" evidence="6">
    <location>
        <begin position="76"/>
        <end position="94"/>
    </location>
</feature>
<gene>
    <name evidence="8" type="ORF">RS694_10500</name>
</gene>
<dbReference type="GO" id="GO:0022857">
    <property type="term" value="F:transmembrane transporter activity"/>
    <property type="evidence" value="ECO:0007669"/>
    <property type="project" value="InterPro"/>
</dbReference>
<feature type="transmembrane region" description="Helical" evidence="6">
    <location>
        <begin position="41"/>
        <end position="64"/>
    </location>
</feature>
<dbReference type="Proteomes" id="UP000186110">
    <property type="component" value="Chromosome"/>
</dbReference>
<dbReference type="KEGG" id="rsb:RS694_10500"/>
<dbReference type="eggNOG" id="COG2814">
    <property type="taxonomic scope" value="Bacteria"/>
</dbReference>
<dbReference type="SUPFAM" id="SSF103473">
    <property type="entry name" value="MFS general substrate transporter"/>
    <property type="match status" value="1"/>
</dbReference>
<evidence type="ECO:0000313" key="9">
    <source>
        <dbReference type="Proteomes" id="UP000186110"/>
    </source>
</evidence>
<protein>
    <submittedName>
        <fullName evidence="8">MFS transporter</fullName>
    </submittedName>
</protein>